<accession>A0A975F8H5</accession>
<dbReference type="CDD" id="cd04301">
    <property type="entry name" value="NAT_SF"/>
    <property type="match status" value="1"/>
</dbReference>
<sequence>MTMIKITPNIDYAFALALSRSNMADYYARHGMVWDDPCYARFWAASENFGLYQAQRCVGLVRLNASETVCHLADLQVIPDVQGQGVGSYALDYMRQLAKIRGKQSMRLLVFIDNPVREFYQRCGFRILEQQGVFYYMECELG</sequence>
<evidence type="ECO:0000313" key="4">
    <source>
        <dbReference type="EMBL" id="QTR53366.1"/>
    </source>
</evidence>
<evidence type="ECO:0000259" key="3">
    <source>
        <dbReference type="PROSITE" id="PS51186"/>
    </source>
</evidence>
<dbReference type="AlphaFoldDB" id="A0A975F8H5"/>
<gene>
    <name evidence="4" type="ORF">J9260_16950</name>
</gene>
<evidence type="ECO:0000313" key="5">
    <source>
        <dbReference type="Proteomes" id="UP000672009"/>
    </source>
</evidence>
<dbReference type="EMBL" id="CP072793">
    <property type="protein sequence ID" value="QTR53366.1"/>
    <property type="molecule type" value="Genomic_DNA"/>
</dbReference>
<feature type="domain" description="N-acetyltransferase" evidence="3">
    <location>
        <begin position="1"/>
        <end position="142"/>
    </location>
</feature>
<dbReference type="SUPFAM" id="SSF55729">
    <property type="entry name" value="Acyl-CoA N-acyltransferases (Nat)"/>
    <property type="match status" value="1"/>
</dbReference>
<dbReference type="Pfam" id="PF00583">
    <property type="entry name" value="Acetyltransf_1"/>
    <property type="match status" value="1"/>
</dbReference>
<evidence type="ECO:0000256" key="1">
    <source>
        <dbReference type="ARBA" id="ARBA00022679"/>
    </source>
</evidence>
<dbReference type="Proteomes" id="UP000672009">
    <property type="component" value="Chromosome"/>
</dbReference>
<keyword evidence="1" id="KW-0808">Transferase</keyword>
<dbReference type="PROSITE" id="PS51186">
    <property type="entry name" value="GNAT"/>
    <property type="match status" value="1"/>
</dbReference>
<keyword evidence="2" id="KW-0012">Acyltransferase</keyword>
<name>A0A975F8H5_9GAMM</name>
<dbReference type="PANTHER" id="PTHR43800">
    <property type="entry name" value="PEPTIDYL-LYSINE N-ACETYLTRANSFERASE YJAB"/>
    <property type="match status" value="1"/>
</dbReference>
<reference evidence="4" key="1">
    <citation type="submission" date="2021-04" db="EMBL/GenBank/DDBJ databases">
        <title>Genomics, taxonomy and metabolism of representatives of sulfur bacteria of the genus Thiothrix: Thiothrix fructosivorans QT, Thiothrix unzii A1T and three new species, Thiothrix subterranea sp. nov., Thiothrix litoralis sp. nov. and 'Candidatus Thiothrix anitrata' sp. nov.</title>
        <authorList>
            <person name="Ravin N.V."/>
            <person name="Smolyakov D."/>
            <person name="Rudenko T.S."/>
            <person name="Mardanov A.V."/>
            <person name="Beletsky A.V."/>
            <person name="Markov N.D."/>
            <person name="Fomenkov A.I."/>
            <person name="Roberts R.J."/>
            <person name="Karnachuk O.V."/>
            <person name="Novikov A."/>
            <person name="Grabovich M.Y."/>
        </authorList>
    </citation>
    <scope>NUCLEOTIDE SEQUENCE</scope>
    <source>
        <strain evidence="4">A1</strain>
    </source>
</reference>
<dbReference type="GO" id="GO:0016747">
    <property type="term" value="F:acyltransferase activity, transferring groups other than amino-acyl groups"/>
    <property type="evidence" value="ECO:0007669"/>
    <property type="project" value="InterPro"/>
</dbReference>
<proteinExistence type="predicted"/>
<protein>
    <submittedName>
        <fullName evidence="4">GNAT family N-acetyltransferase</fullName>
    </submittedName>
</protein>
<keyword evidence="5" id="KW-1185">Reference proteome</keyword>
<organism evidence="4 5">
    <name type="scientific">Thiothrix unzii</name>
    <dbReference type="NCBI Taxonomy" id="111769"/>
    <lineage>
        <taxon>Bacteria</taxon>
        <taxon>Pseudomonadati</taxon>
        <taxon>Pseudomonadota</taxon>
        <taxon>Gammaproteobacteria</taxon>
        <taxon>Thiotrichales</taxon>
        <taxon>Thiotrichaceae</taxon>
        <taxon>Thiothrix</taxon>
    </lineage>
</organism>
<evidence type="ECO:0000256" key="2">
    <source>
        <dbReference type="ARBA" id="ARBA00023315"/>
    </source>
</evidence>
<dbReference type="Gene3D" id="3.40.630.30">
    <property type="match status" value="1"/>
</dbReference>
<dbReference type="PANTHER" id="PTHR43800:SF1">
    <property type="entry name" value="PEPTIDYL-LYSINE N-ACETYLTRANSFERASE YJAB"/>
    <property type="match status" value="1"/>
</dbReference>
<dbReference type="InterPro" id="IPR000182">
    <property type="entry name" value="GNAT_dom"/>
</dbReference>
<dbReference type="KEGG" id="tun:J9260_16950"/>
<dbReference type="InterPro" id="IPR016181">
    <property type="entry name" value="Acyl_CoA_acyltransferase"/>
</dbReference>